<evidence type="ECO:0000256" key="11">
    <source>
        <dbReference type="ARBA" id="ARBA00022741"/>
    </source>
</evidence>
<dbReference type="Gene3D" id="3.30.200.20">
    <property type="entry name" value="Phosphorylase Kinase, domain 1"/>
    <property type="match status" value="1"/>
</dbReference>
<dbReference type="InterPro" id="IPR011009">
    <property type="entry name" value="Kinase-like_dom_sf"/>
</dbReference>
<dbReference type="InterPro" id="IPR019825">
    <property type="entry name" value="Lectin_legB_Mn/Ca_BS"/>
</dbReference>
<feature type="binding site" evidence="18">
    <location>
        <position position="481"/>
    </location>
    <ligand>
        <name>ATP</name>
        <dbReference type="ChEBI" id="CHEBI:30616"/>
    </ligand>
</feature>
<dbReference type="Proteomes" id="UP000032304">
    <property type="component" value="Chromosome 12"/>
</dbReference>
<dbReference type="PROSITE" id="PS00107">
    <property type="entry name" value="PROTEIN_KINASE_ATP"/>
    <property type="match status" value="1"/>
</dbReference>
<keyword evidence="8 20" id="KW-0812">Transmembrane</keyword>
<keyword evidence="12" id="KW-0418">Kinase</keyword>
<dbReference type="CDD" id="cd06899">
    <property type="entry name" value="lectin_legume_LecRK_Arcelin_ConA"/>
    <property type="match status" value="1"/>
</dbReference>
<dbReference type="PROSITE" id="PS50011">
    <property type="entry name" value="PROTEIN_KINASE_DOM"/>
    <property type="match status" value="1"/>
</dbReference>
<dbReference type="FunFam" id="3.30.200.20:FF:000168">
    <property type="entry name" value="L-type lectin-domain containing receptor kinase IX.1"/>
    <property type="match status" value="1"/>
</dbReference>
<dbReference type="Gene3D" id="1.10.510.10">
    <property type="entry name" value="Transferase(Phosphotransferase) domain 1"/>
    <property type="match status" value="1"/>
</dbReference>
<dbReference type="InterPro" id="IPR001220">
    <property type="entry name" value="Legume_lectin_dom"/>
</dbReference>
<keyword evidence="17" id="KW-0325">Glycoprotein</keyword>
<evidence type="ECO:0000313" key="23">
    <source>
        <dbReference type="Proteomes" id="UP000032304"/>
    </source>
</evidence>
<dbReference type="PROSITE" id="PS00307">
    <property type="entry name" value="LECTIN_LEGUME_BETA"/>
    <property type="match status" value="1"/>
</dbReference>
<dbReference type="OMA" id="ENAMYYH"/>
<sequence length="781" mass="86723">MVQRGAESDFDGGRWVRWGSLGGFDSNSLRISNGRLEDAVCDNGCWVQIIYSTPENAMYYHAYAATFLKILTLKMKTAENLYVKSPKPAFLFILLFILVLHLPKAASVDDDDNINFTFPDFNPNTHRIVYEADAYASGNAIQLTADQINKGLNGSVGRATYYKPMHLWDNSSGNLLLADFTTQFSFSIDSLHNSSYGSGFAFFLAPNGSKIPPRSAGGCLGLQTCNSSLTYDVNSKFVAVEFDTYHSPWDPLGMSEHVGIDLNSVNSSNPTVKWWWSDIENGGKVNAFITYNSSTKHLSVFLVDANDFSRENSSSLSATLDLSGYLPEWVTFGFSGAAGFNTITELNTIYSWNFSSTLQVSMNTTIHPPATAPSLPVNPRRKSKTWLCLVLAVVGGIFALLLVPGLVWLFCRRGKYNKMRDDGPMSVNVEMEKVTAPRQFSYKELRLATSNFADEGLLGEGGFGKVYLGFLRDINCSIAVKRITPHSQQGVKEYVSEVTTITRLRHRNLVQLIGWCHDSKEFLIVYEFLPNKSLDYHLHREPCLLTWDTRYKIAMGLASALFYLQEECDKCVLHRDIKSSNVLLDLSFNAKLGDFGLARLVDHGQGSQTTKVMLGTDGYIAPECLDTCKAIKESDIYSFGIVALEIATGMKAIAVIERNGKRFKRKLVEWVWELYGKESVFDAVDPRLYGNYDMEQMQRLLLVGLACANPNYYARPSITRAIDILGFKAPLPILPGELPVPTYIAALEDNIVTSSASNSSHTSGSRRSETQTSGNGSNIHS</sequence>
<evidence type="ECO:0000256" key="7">
    <source>
        <dbReference type="ARBA" id="ARBA00022679"/>
    </source>
</evidence>
<dbReference type="FunFam" id="1.10.510.10:FF:000240">
    <property type="entry name" value="Lectin-domain containing receptor kinase A4.3"/>
    <property type="match status" value="1"/>
</dbReference>
<keyword evidence="11 18" id="KW-0547">Nucleotide-binding</keyword>
<dbReference type="GO" id="GO:0005886">
    <property type="term" value="C:plasma membrane"/>
    <property type="evidence" value="ECO:0007669"/>
    <property type="project" value="UniProtKB-SubCell"/>
</dbReference>
<feature type="domain" description="Protein kinase" evidence="21">
    <location>
        <begin position="452"/>
        <end position="734"/>
    </location>
</feature>
<keyword evidence="13 18" id="KW-0067">ATP-binding</keyword>
<dbReference type="eggNOG" id="KOG0017">
    <property type="taxonomic scope" value="Eukaryota"/>
</dbReference>
<evidence type="ECO:0000256" key="8">
    <source>
        <dbReference type="ARBA" id="ARBA00022692"/>
    </source>
</evidence>
<dbReference type="InterPro" id="IPR000985">
    <property type="entry name" value="Lectin_LegA_CS"/>
</dbReference>
<dbReference type="EMBL" id="CM001751">
    <property type="protein sequence ID" value="KJB77579.1"/>
    <property type="molecule type" value="Genomic_DNA"/>
</dbReference>
<evidence type="ECO:0000256" key="10">
    <source>
        <dbReference type="ARBA" id="ARBA00022734"/>
    </source>
</evidence>
<evidence type="ECO:0000256" key="19">
    <source>
        <dbReference type="SAM" id="MobiDB-lite"/>
    </source>
</evidence>
<dbReference type="GO" id="GO:0002229">
    <property type="term" value="P:defense response to oomycetes"/>
    <property type="evidence" value="ECO:0007669"/>
    <property type="project" value="UniProtKB-ARBA"/>
</dbReference>
<evidence type="ECO:0000256" key="18">
    <source>
        <dbReference type="PROSITE-ProRule" id="PRU10141"/>
    </source>
</evidence>
<dbReference type="SUPFAM" id="SSF49899">
    <property type="entry name" value="Concanavalin A-like lectins/glucanases"/>
    <property type="match status" value="1"/>
</dbReference>
<keyword evidence="23" id="KW-1185">Reference proteome</keyword>
<dbReference type="SMART" id="SM00220">
    <property type="entry name" value="S_TKc"/>
    <property type="match status" value="1"/>
</dbReference>
<dbReference type="InterPro" id="IPR013320">
    <property type="entry name" value="ConA-like_dom_sf"/>
</dbReference>
<evidence type="ECO:0000313" key="22">
    <source>
        <dbReference type="EMBL" id="KJB77579.1"/>
    </source>
</evidence>
<dbReference type="Pfam" id="PF00069">
    <property type="entry name" value="Pkinase"/>
    <property type="match status" value="1"/>
</dbReference>
<feature type="region of interest" description="Disordered" evidence="19">
    <location>
        <begin position="755"/>
        <end position="781"/>
    </location>
</feature>
<organism evidence="22 23">
    <name type="scientific">Gossypium raimondii</name>
    <name type="common">Peruvian cotton</name>
    <name type="synonym">Gossypium klotzschianum subsp. raimondii</name>
    <dbReference type="NCBI Taxonomy" id="29730"/>
    <lineage>
        <taxon>Eukaryota</taxon>
        <taxon>Viridiplantae</taxon>
        <taxon>Streptophyta</taxon>
        <taxon>Embryophyta</taxon>
        <taxon>Tracheophyta</taxon>
        <taxon>Spermatophyta</taxon>
        <taxon>Magnoliopsida</taxon>
        <taxon>eudicotyledons</taxon>
        <taxon>Gunneridae</taxon>
        <taxon>Pentapetalae</taxon>
        <taxon>rosids</taxon>
        <taxon>malvids</taxon>
        <taxon>Malvales</taxon>
        <taxon>Malvaceae</taxon>
        <taxon>Malvoideae</taxon>
        <taxon>Gossypium</taxon>
    </lineage>
</organism>
<evidence type="ECO:0000256" key="9">
    <source>
        <dbReference type="ARBA" id="ARBA00022729"/>
    </source>
</evidence>
<evidence type="ECO:0000256" key="4">
    <source>
        <dbReference type="ARBA" id="ARBA00012513"/>
    </source>
</evidence>
<evidence type="ECO:0000256" key="14">
    <source>
        <dbReference type="ARBA" id="ARBA00022989"/>
    </source>
</evidence>
<evidence type="ECO:0000256" key="1">
    <source>
        <dbReference type="ARBA" id="ARBA00004251"/>
    </source>
</evidence>
<evidence type="ECO:0000256" key="15">
    <source>
        <dbReference type="ARBA" id="ARBA00023136"/>
    </source>
</evidence>
<dbReference type="PROSITE" id="PS00308">
    <property type="entry name" value="LECTIN_LEGUME_ALPHA"/>
    <property type="match status" value="1"/>
</dbReference>
<dbReference type="InterPro" id="IPR008271">
    <property type="entry name" value="Ser/Thr_kinase_AS"/>
</dbReference>
<dbReference type="GO" id="GO:0005524">
    <property type="term" value="F:ATP binding"/>
    <property type="evidence" value="ECO:0007669"/>
    <property type="project" value="UniProtKB-UniRule"/>
</dbReference>
<accession>A0A0D2V6M4</accession>
<evidence type="ECO:0000256" key="3">
    <source>
        <dbReference type="ARBA" id="ARBA00010217"/>
    </source>
</evidence>
<feature type="compositionally biased region" description="Polar residues" evidence="19">
    <location>
        <begin position="770"/>
        <end position="781"/>
    </location>
</feature>
<reference evidence="22 23" key="1">
    <citation type="journal article" date="2012" name="Nature">
        <title>Repeated polyploidization of Gossypium genomes and the evolution of spinnable cotton fibres.</title>
        <authorList>
            <person name="Paterson A.H."/>
            <person name="Wendel J.F."/>
            <person name="Gundlach H."/>
            <person name="Guo H."/>
            <person name="Jenkins J."/>
            <person name="Jin D."/>
            <person name="Llewellyn D."/>
            <person name="Showmaker K.C."/>
            <person name="Shu S."/>
            <person name="Udall J."/>
            <person name="Yoo M.J."/>
            <person name="Byers R."/>
            <person name="Chen W."/>
            <person name="Doron-Faigenboim A."/>
            <person name="Duke M.V."/>
            <person name="Gong L."/>
            <person name="Grimwood J."/>
            <person name="Grover C."/>
            <person name="Grupp K."/>
            <person name="Hu G."/>
            <person name="Lee T.H."/>
            <person name="Li J."/>
            <person name="Lin L."/>
            <person name="Liu T."/>
            <person name="Marler B.S."/>
            <person name="Page J.T."/>
            <person name="Roberts A.W."/>
            <person name="Romanel E."/>
            <person name="Sanders W.S."/>
            <person name="Szadkowski E."/>
            <person name="Tan X."/>
            <person name="Tang H."/>
            <person name="Xu C."/>
            <person name="Wang J."/>
            <person name="Wang Z."/>
            <person name="Zhang D."/>
            <person name="Zhang L."/>
            <person name="Ashrafi H."/>
            <person name="Bedon F."/>
            <person name="Bowers J.E."/>
            <person name="Brubaker C.L."/>
            <person name="Chee P.W."/>
            <person name="Das S."/>
            <person name="Gingle A.R."/>
            <person name="Haigler C.H."/>
            <person name="Harker D."/>
            <person name="Hoffmann L.V."/>
            <person name="Hovav R."/>
            <person name="Jones D.C."/>
            <person name="Lemke C."/>
            <person name="Mansoor S."/>
            <person name="ur Rahman M."/>
            <person name="Rainville L.N."/>
            <person name="Rambani A."/>
            <person name="Reddy U.K."/>
            <person name="Rong J.K."/>
            <person name="Saranga Y."/>
            <person name="Scheffler B.E."/>
            <person name="Scheffler J.A."/>
            <person name="Stelly D.M."/>
            <person name="Triplett B.A."/>
            <person name="Van Deynze A."/>
            <person name="Vaslin M.F."/>
            <person name="Waghmare V.N."/>
            <person name="Walford S.A."/>
            <person name="Wright R.J."/>
            <person name="Zaki E.A."/>
            <person name="Zhang T."/>
            <person name="Dennis E.S."/>
            <person name="Mayer K.F."/>
            <person name="Peterson D.G."/>
            <person name="Rokhsar D.S."/>
            <person name="Wang X."/>
            <person name="Schmutz J."/>
        </authorList>
    </citation>
    <scope>NUCLEOTIDE SEQUENCE [LARGE SCALE GENOMIC DNA]</scope>
</reference>
<comment type="subcellular location">
    <subcellularLocation>
        <location evidence="1">Cell membrane</location>
        <topology evidence="1">Single-pass type I membrane protein</topology>
    </subcellularLocation>
</comment>
<evidence type="ECO:0000256" key="12">
    <source>
        <dbReference type="ARBA" id="ARBA00022777"/>
    </source>
</evidence>
<dbReference type="InterPro" id="IPR050528">
    <property type="entry name" value="L-type_Lectin-RKs"/>
</dbReference>
<dbReference type="PROSITE" id="PS00108">
    <property type="entry name" value="PROTEIN_KINASE_ST"/>
    <property type="match status" value="1"/>
</dbReference>
<dbReference type="STRING" id="29730.A0A0D2V6M4"/>
<gene>
    <name evidence="22" type="ORF">B456_012G144800</name>
</gene>
<evidence type="ECO:0000256" key="6">
    <source>
        <dbReference type="ARBA" id="ARBA00022527"/>
    </source>
</evidence>
<dbReference type="EC" id="2.7.11.1" evidence="4"/>
<keyword evidence="9" id="KW-0732">Signal</keyword>
<evidence type="ECO:0000256" key="16">
    <source>
        <dbReference type="ARBA" id="ARBA00023170"/>
    </source>
</evidence>
<keyword evidence="6" id="KW-0723">Serine/threonine-protein kinase</keyword>
<feature type="transmembrane region" description="Helical" evidence="20">
    <location>
        <begin position="386"/>
        <end position="410"/>
    </location>
</feature>
<keyword evidence="15 20" id="KW-0472">Membrane</keyword>
<dbReference type="SUPFAM" id="SSF56112">
    <property type="entry name" value="Protein kinase-like (PK-like)"/>
    <property type="match status" value="1"/>
</dbReference>
<evidence type="ECO:0000256" key="20">
    <source>
        <dbReference type="SAM" id="Phobius"/>
    </source>
</evidence>
<evidence type="ECO:0000256" key="13">
    <source>
        <dbReference type="ARBA" id="ARBA00022840"/>
    </source>
</evidence>
<dbReference type="InterPro" id="IPR000719">
    <property type="entry name" value="Prot_kinase_dom"/>
</dbReference>
<dbReference type="GO" id="GO:0030246">
    <property type="term" value="F:carbohydrate binding"/>
    <property type="evidence" value="ECO:0007669"/>
    <property type="project" value="UniProtKB-KW"/>
</dbReference>
<comment type="similarity">
    <text evidence="2">In the N-terminal section; belongs to the leguminous lectin family.</text>
</comment>
<dbReference type="Pfam" id="PF00139">
    <property type="entry name" value="Lectin_legB"/>
    <property type="match status" value="1"/>
</dbReference>
<proteinExistence type="inferred from homology"/>
<feature type="compositionally biased region" description="Low complexity" evidence="19">
    <location>
        <begin position="755"/>
        <end position="765"/>
    </location>
</feature>
<keyword evidence="10" id="KW-0430">Lectin</keyword>
<evidence type="ECO:0000259" key="21">
    <source>
        <dbReference type="PROSITE" id="PS50011"/>
    </source>
</evidence>
<evidence type="ECO:0000256" key="5">
    <source>
        <dbReference type="ARBA" id="ARBA00022475"/>
    </source>
</evidence>
<keyword evidence="16" id="KW-0675">Receptor</keyword>
<name>A0A0D2V6M4_GOSRA</name>
<dbReference type="Gramene" id="KJB77579">
    <property type="protein sequence ID" value="KJB77579"/>
    <property type="gene ID" value="B456_012G144800"/>
</dbReference>
<comment type="similarity">
    <text evidence="3">In the C-terminal section; belongs to the protein kinase superfamily. Ser/Thr protein kinase family.</text>
</comment>
<dbReference type="Gene3D" id="2.60.120.200">
    <property type="match status" value="1"/>
</dbReference>
<dbReference type="AlphaFoldDB" id="A0A0D2V6M4"/>
<keyword evidence="5" id="KW-1003">Cell membrane</keyword>
<dbReference type="InterPro" id="IPR017441">
    <property type="entry name" value="Protein_kinase_ATP_BS"/>
</dbReference>
<keyword evidence="14 20" id="KW-1133">Transmembrane helix</keyword>
<dbReference type="GO" id="GO:0004674">
    <property type="term" value="F:protein serine/threonine kinase activity"/>
    <property type="evidence" value="ECO:0007669"/>
    <property type="project" value="UniProtKB-KW"/>
</dbReference>
<protein>
    <recommendedName>
        <fullName evidence="4">non-specific serine/threonine protein kinase</fullName>
        <ecNumber evidence="4">2.7.11.1</ecNumber>
    </recommendedName>
</protein>
<evidence type="ECO:0000256" key="17">
    <source>
        <dbReference type="ARBA" id="ARBA00023180"/>
    </source>
</evidence>
<keyword evidence="7" id="KW-0808">Transferase</keyword>
<dbReference type="PANTHER" id="PTHR27007">
    <property type="match status" value="1"/>
</dbReference>
<evidence type="ECO:0000256" key="2">
    <source>
        <dbReference type="ARBA" id="ARBA00008536"/>
    </source>
</evidence>